<dbReference type="AlphaFoldDB" id="A0A1N7EX46"/>
<gene>
    <name evidence="1" type="ORF">SAMN05421858_4590</name>
</gene>
<keyword evidence="2" id="KW-1185">Reference proteome</keyword>
<protein>
    <submittedName>
        <fullName evidence="1">Uncharacterized protein</fullName>
    </submittedName>
</protein>
<accession>A0A1N7EX46</accession>
<dbReference type="Proteomes" id="UP000186914">
    <property type="component" value="Unassembled WGS sequence"/>
</dbReference>
<dbReference type="OrthoDB" id="377906at2157"/>
<evidence type="ECO:0000313" key="2">
    <source>
        <dbReference type="Proteomes" id="UP000186914"/>
    </source>
</evidence>
<dbReference type="RefSeq" id="WP_076432943.1">
    <property type="nucleotide sequence ID" value="NZ_FTNO01000007.1"/>
</dbReference>
<dbReference type="EMBL" id="FTNO01000007">
    <property type="protein sequence ID" value="SIR92602.1"/>
    <property type="molecule type" value="Genomic_DNA"/>
</dbReference>
<name>A0A1N7EX46_9EURY</name>
<sequence length="63" mass="7145">MAEFVVQLDEQPELEVDHLDVGVEEDVIAFDITGTIRDVDDELLAELTDTTLRPTEIHFTTDE</sequence>
<evidence type="ECO:0000313" key="1">
    <source>
        <dbReference type="EMBL" id="SIR92602.1"/>
    </source>
</evidence>
<organism evidence="1 2">
    <name type="scientific">Haladaptatus litoreus</name>
    <dbReference type="NCBI Taxonomy" id="553468"/>
    <lineage>
        <taxon>Archaea</taxon>
        <taxon>Methanobacteriati</taxon>
        <taxon>Methanobacteriota</taxon>
        <taxon>Stenosarchaea group</taxon>
        <taxon>Halobacteria</taxon>
        <taxon>Halobacteriales</taxon>
        <taxon>Haladaptataceae</taxon>
        <taxon>Haladaptatus</taxon>
    </lineage>
</organism>
<reference evidence="2" key="1">
    <citation type="submission" date="2017-01" db="EMBL/GenBank/DDBJ databases">
        <authorList>
            <person name="Varghese N."/>
            <person name="Submissions S."/>
        </authorList>
    </citation>
    <scope>NUCLEOTIDE SEQUENCE [LARGE SCALE GENOMIC DNA]</scope>
    <source>
        <strain evidence="2">CGMCC 1.7737</strain>
    </source>
</reference>
<proteinExistence type="predicted"/>